<accession>Q5WID9</accession>
<dbReference type="AlphaFoldDB" id="Q5WID9"/>
<dbReference type="OrthoDB" id="6010489at2"/>
<dbReference type="STRING" id="66692.ABC1328"/>
<reference evidence="1 2" key="1">
    <citation type="journal article" date="1994" name="J. Ferment. Bioeng.">
        <title>Molecular cloning and nucleotide sequence of the gene for an alkaline protease from the alkalophilic Bacillus sp. KSM-K16.</title>
        <authorList>
            <person name="Hakamada Y."/>
            <person name="Kobayashi T."/>
            <person name="Hitomi J."/>
            <person name="Kawai S."/>
            <person name="Ito S."/>
        </authorList>
    </citation>
    <scope>NUCLEOTIDE SEQUENCE [LARGE SCALE GENOMIC DNA]</scope>
    <source>
        <strain evidence="1 2">KSM-K16</strain>
    </source>
</reference>
<reference evidence="1 2" key="5">
    <citation type="journal article" date="2007" name="Extremophiles">
        <title>Intragenomic diversity of the V1 regions of 16S rRNA genes in high-alkaline protease-producing Bacillus clausii spp.</title>
        <authorList>
            <person name="Kageyama Y."/>
            <person name="Takaki Y."/>
            <person name="Shimamura S."/>
            <person name="Nishi S."/>
            <person name="Nogi Y."/>
            <person name="Uchimura K."/>
            <person name="Kobayashi T."/>
            <person name="Hitomi J."/>
            <person name="Ozaki K."/>
            <person name="Kawai S."/>
            <person name="Ito S."/>
            <person name="Horikoshi K."/>
        </authorList>
    </citation>
    <scope>NUCLEOTIDE SEQUENCE [LARGE SCALE GENOMIC DNA]</scope>
    <source>
        <strain evidence="1 2">KSM-K16</strain>
    </source>
</reference>
<dbReference type="KEGG" id="bcl:ABC1328"/>
<dbReference type="RefSeq" id="WP_011246179.1">
    <property type="nucleotide sequence ID" value="NC_006582.1"/>
</dbReference>
<sequence>MGRNAKPIDLHLVGGNKSRKTKKEIEQRKKGEEQVSFKSDNVVVPDWLSDRGKEIFKQLLDEFKYTQLLANVDTHLLGFFCDAMDDYINISKLIRQKGYLDGEGNANQLLTKKKHVFDQAMKVASQFGLSPSDRAKIAMNIVTKEVEQDDGGSFSGRI</sequence>
<dbReference type="EMBL" id="AP006627">
    <property type="protein sequence ID" value="BAD63866.1"/>
    <property type="molecule type" value="Genomic_DNA"/>
</dbReference>
<keyword evidence="2" id="KW-1185">Reference proteome</keyword>
<reference evidence="2" key="4">
    <citation type="submission" date="2003-10" db="EMBL/GenBank/DDBJ databases">
        <title>The complete genome sequence of the alkaliphilic Bacillus clausii KSM-K16.</title>
        <authorList>
            <person name="Takaki Y."/>
            <person name="Kageyama Y."/>
            <person name="Shimamura S."/>
            <person name="Suzuki H."/>
            <person name="Nishi S."/>
            <person name="Hatada Y."/>
            <person name="Kawai S."/>
            <person name="Ito S."/>
            <person name="Horikoshi K."/>
        </authorList>
    </citation>
    <scope>NUCLEOTIDE SEQUENCE [LARGE SCALE GENOMIC DNA]</scope>
    <source>
        <strain evidence="2">KSM-K16</strain>
    </source>
</reference>
<dbReference type="Pfam" id="PF05119">
    <property type="entry name" value="Terminase_4"/>
    <property type="match status" value="1"/>
</dbReference>
<reference evidence="1 2" key="3">
    <citation type="journal article" date="1997" name="Protein Eng.">
        <title>High-resolution crystal structure of M-protease: phylogeny aided analysis of the high-alkaline adaptation mechanism.</title>
        <authorList>
            <person name="Shirai T."/>
            <person name="Suzuki A."/>
            <person name="Yamane T."/>
            <person name="Ashida T."/>
            <person name="Kobayashi T."/>
            <person name="Ito S."/>
        </authorList>
    </citation>
    <scope>NUCLEOTIDE SEQUENCE [LARGE SCALE GENOMIC DNA]</scope>
    <source>
        <strain evidence="1 2">KSM-K16</strain>
    </source>
</reference>
<evidence type="ECO:0000313" key="1">
    <source>
        <dbReference type="EMBL" id="BAD63866.1"/>
    </source>
</evidence>
<dbReference type="HOGENOM" id="CLU_107958_1_1_9"/>
<dbReference type="GeneID" id="86926666"/>
<gene>
    <name evidence="1" type="ordered locus">ABC1328</name>
</gene>
<reference evidence="1 2" key="2">
    <citation type="journal article" date="1995" name="Appl. Microbiol. Biotechnol.">
        <title>Purification and properties of an alkaline protease from alkalophilic Bacillus sp. KSM-K16.</title>
        <authorList>
            <person name="Kobayashi T."/>
            <person name="Hakamada Y."/>
            <person name="Adachi S."/>
            <person name="Hitomi J."/>
            <person name="Yoshimatsu T."/>
            <person name="Koike K."/>
            <person name="Kawai S."/>
            <person name="Ito S."/>
        </authorList>
    </citation>
    <scope>NUCLEOTIDE SEQUENCE [LARGE SCALE GENOMIC DNA]</scope>
    <source>
        <strain evidence="1 2">KSM-K16</strain>
    </source>
</reference>
<dbReference type="NCBIfam" id="TIGR01558">
    <property type="entry name" value="sm_term_P27"/>
    <property type="match status" value="1"/>
</dbReference>
<protein>
    <submittedName>
        <fullName evidence="1">Phage terminase-like protein small subunit</fullName>
    </submittedName>
</protein>
<dbReference type="eggNOG" id="COG3747">
    <property type="taxonomic scope" value="Bacteria"/>
</dbReference>
<organism evidence="1 2">
    <name type="scientific">Shouchella clausii (strain KSM-K16)</name>
    <name type="common">Alkalihalobacillus clausii</name>
    <dbReference type="NCBI Taxonomy" id="66692"/>
    <lineage>
        <taxon>Bacteria</taxon>
        <taxon>Bacillati</taxon>
        <taxon>Bacillota</taxon>
        <taxon>Bacilli</taxon>
        <taxon>Bacillales</taxon>
        <taxon>Bacillaceae</taxon>
        <taxon>Shouchella</taxon>
    </lineage>
</organism>
<name>Q5WID9_SHOC1</name>
<evidence type="ECO:0000313" key="2">
    <source>
        <dbReference type="Proteomes" id="UP000001168"/>
    </source>
</evidence>
<proteinExistence type="predicted"/>
<dbReference type="InterPro" id="IPR006448">
    <property type="entry name" value="Phage_term_ssu_P27"/>
</dbReference>
<dbReference type="Proteomes" id="UP000001168">
    <property type="component" value="Chromosome"/>
</dbReference>